<keyword evidence="2" id="KW-1185">Reference proteome</keyword>
<organism evidence="1 2">
    <name type="scientific">Dendrolimus kikuchii</name>
    <dbReference type="NCBI Taxonomy" id="765133"/>
    <lineage>
        <taxon>Eukaryota</taxon>
        <taxon>Metazoa</taxon>
        <taxon>Ecdysozoa</taxon>
        <taxon>Arthropoda</taxon>
        <taxon>Hexapoda</taxon>
        <taxon>Insecta</taxon>
        <taxon>Pterygota</taxon>
        <taxon>Neoptera</taxon>
        <taxon>Endopterygota</taxon>
        <taxon>Lepidoptera</taxon>
        <taxon>Glossata</taxon>
        <taxon>Ditrysia</taxon>
        <taxon>Bombycoidea</taxon>
        <taxon>Lasiocampidae</taxon>
        <taxon>Dendrolimus</taxon>
    </lineage>
</organism>
<name>A0ACC1D3K9_9NEOP</name>
<evidence type="ECO:0000313" key="2">
    <source>
        <dbReference type="Proteomes" id="UP000824533"/>
    </source>
</evidence>
<proteinExistence type="predicted"/>
<accession>A0ACC1D3K9</accession>
<gene>
    <name evidence="1" type="ORF">K1T71_006228</name>
</gene>
<comment type="caution">
    <text evidence="1">The sequence shown here is derived from an EMBL/GenBank/DDBJ whole genome shotgun (WGS) entry which is preliminary data.</text>
</comment>
<protein>
    <submittedName>
        <fullName evidence="1">Uncharacterized protein</fullName>
    </submittedName>
</protein>
<reference evidence="1 2" key="1">
    <citation type="journal article" date="2021" name="Front. Genet.">
        <title>Chromosome-Level Genome Assembly Reveals Significant Gene Expansion in the Toll and IMD Signaling Pathways of Dendrolimus kikuchii.</title>
        <authorList>
            <person name="Zhou J."/>
            <person name="Wu P."/>
            <person name="Xiong Z."/>
            <person name="Liu N."/>
            <person name="Zhao N."/>
            <person name="Ji M."/>
            <person name="Qiu Y."/>
            <person name="Yang B."/>
        </authorList>
    </citation>
    <scope>NUCLEOTIDE SEQUENCE [LARGE SCALE GENOMIC DNA]</scope>
    <source>
        <strain evidence="1">Ann1</strain>
    </source>
</reference>
<evidence type="ECO:0000313" key="1">
    <source>
        <dbReference type="EMBL" id="KAJ0178405.1"/>
    </source>
</evidence>
<dbReference type="Proteomes" id="UP000824533">
    <property type="component" value="Linkage Group LG10"/>
</dbReference>
<sequence>MSLNCRHLIKIIRYPTILRHNVYSTALKTPENIRISKPKEYRTEENLIYLEDPDTFGTLSRRIPQLDSVEDVGDKKEEEFLTNIPLQPQKLTTKQYADLIKEYLKYKRVKEAIDVLEVRMLKEDRVKPENYIYNILIGACAEVGFTKKAFKLFNDMKRRALKPTGDTYTCLFEACSKSPWALDGLKNATHLRELMIEKGVEPNLTIYNVMIKAFGRCGDLTTAFKIIDEMISKKIKIRVHTFNHLLHACISDRNNGLRHALVVWRKMLKLKEKPNIYSFNLMLKCVKDCNLGSKKDIVELLNFIQEQIALDDRKIIQIVGQSNLLSNTKPGNEIKLLMGDKGEIKKENLEEINSMVSTLNTNQDKVISNENSSELSLIENNNIKVELVEKLQLKLKEQRVPNLLSRTLNLQDVTSLQEVSTLQEKFAVVGGQDDFLNIMQEYSIKPDIKTFAQMLPLIDDSIEAENKLLDVMRSLQILADIDFYNMLIKKRCMRLDYNAAVAVKKIIYEESEFRKKRYPRNKKSRLQENIMTYGVLALTCKSKESAEQLLNNMKEQKLKVNIEILGTLLRHGTVYQNFDYILYIMNVVKQENIPVNQIFLKHLETFNEKCLFIIKQGANSNQTNPHRFKNAYRDFSNKYSSWLKEVNVIEVLKPEHPWQQFREPHPETVQRENIEIKTPKRFYRRNPKYVKYVPKIV</sequence>
<dbReference type="EMBL" id="CM034396">
    <property type="protein sequence ID" value="KAJ0178405.1"/>
    <property type="molecule type" value="Genomic_DNA"/>
</dbReference>